<evidence type="ECO:0000313" key="6">
    <source>
        <dbReference type="EMBL" id="RZT92699.1"/>
    </source>
</evidence>
<dbReference type="CDD" id="cd07402">
    <property type="entry name" value="MPP_GpdQ"/>
    <property type="match status" value="1"/>
</dbReference>
<protein>
    <submittedName>
        <fullName evidence="6">Diethylphosphate phosphodiesterase</fullName>
    </submittedName>
</protein>
<keyword evidence="1" id="KW-0479">Metal-binding</keyword>
<reference evidence="6 7" key="1">
    <citation type="submission" date="2019-02" db="EMBL/GenBank/DDBJ databases">
        <title>Genomic Encyclopedia of Type Strains, Phase IV (KMG-IV): sequencing the most valuable type-strain genomes for metagenomic binning, comparative biology and taxonomic classification.</title>
        <authorList>
            <person name="Goeker M."/>
        </authorList>
    </citation>
    <scope>NUCLEOTIDE SEQUENCE [LARGE SCALE GENOMIC DNA]</scope>
    <source>
        <strain evidence="6 7">DSM 23814</strain>
    </source>
</reference>
<feature type="domain" description="Calcineurin-like phosphoesterase" evidence="5">
    <location>
        <begin position="1"/>
        <end position="195"/>
    </location>
</feature>
<evidence type="ECO:0000256" key="4">
    <source>
        <dbReference type="ARBA" id="ARBA00025742"/>
    </source>
</evidence>
<proteinExistence type="inferred from homology"/>
<dbReference type="Proteomes" id="UP000293398">
    <property type="component" value="Unassembled WGS sequence"/>
</dbReference>
<dbReference type="Gene3D" id="3.60.21.10">
    <property type="match status" value="1"/>
</dbReference>
<comment type="similarity">
    <text evidence="4">Belongs to the cyclic nucleotide phosphodiesterase class-III family.</text>
</comment>
<keyword evidence="2" id="KW-0378">Hydrolase</keyword>
<organism evidence="6 7">
    <name type="scientific">Advenella incenata</name>
    <dbReference type="NCBI Taxonomy" id="267800"/>
    <lineage>
        <taxon>Bacteria</taxon>
        <taxon>Pseudomonadati</taxon>
        <taxon>Pseudomonadota</taxon>
        <taxon>Betaproteobacteria</taxon>
        <taxon>Burkholderiales</taxon>
        <taxon>Alcaligenaceae</taxon>
    </lineage>
</organism>
<dbReference type="EMBL" id="SHKO01000003">
    <property type="protein sequence ID" value="RZT92699.1"/>
    <property type="molecule type" value="Genomic_DNA"/>
</dbReference>
<dbReference type="GO" id="GO:0004112">
    <property type="term" value="F:cyclic-nucleotide phosphodiesterase activity"/>
    <property type="evidence" value="ECO:0007669"/>
    <property type="project" value="InterPro"/>
</dbReference>
<evidence type="ECO:0000259" key="5">
    <source>
        <dbReference type="Pfam" id="PF00149"/>
    </source>
</evidence>
<dbReference type="GO" id="GO:0046872">
    <property type="term" value="F:metal ion binding"/>
    <property type="evidence" value="ECO:0007669"/>
    <property type="project" value="UniProtKB-KW"/>
</dbReference>
<dbReference type="InterPro" id="IPR050884">
    <property type="entry name" value="CNP_phosphodiesterase-III"/>
</dbReference>
<dbReference type="PANTHER" id="PTHR42988">
    <property type="entry name" value="PHOSPHOHYDROLASE"/>
    <property type="match status" value="1"/>
</dbReference>
<evidence type="ECO:0000313" key="7">
    <source>
        <dbReference type="Proteomes" id="UP000293398"/>
    </source>
</evidence>
<keyword evidence="7" id="KW-1185">Reference proteome</keyword>
<evidence type="ECO:0000256" key="2">
    <source>
        <dbReference type="ARBA" id="ARBA00022801"/>
    </source>
</evidence>
<dbReference type="AlphaFoldDB" id="A0A4V2FS28"/>
<comment type="caution">
    <text evidence="6">The sequence shown here is derived from an EMBL/GenBank/DDBJ whole genome shotgun (WGS) entry which is preliminary data.</text>
</comment>
<evidence type="ECO:0000256" key="1">
    <source>
        <dbReference type="ARBA" id="ARBA00022723"/>
    </source>
</evidence>
<dbReference type="PANTHER" id="PTHR42988:SF2">
    <property type="entry name" value="CYCLIC NUCLEOTIDE PHOSPHODIESTERASE CBUA0032-RELATED"/>
    <property type="match status" value="1"/>
</dbReference>
<evidence type="ECO:0000256" key="3">
    <source>
        <dbReference type="ARBA" id="ARBA00023004"/>
    </source>
</evidence>
<dbReference type="InterPro" id="IPR029052">
    <property type="entry name" value="Metallo-depent_PP-like"/>
</dbReference>
<dbReference type="InterPro" id="IPR026575">
    <property type="entry name" value="GpdQ/CpdA-like"/>
</dbReference>
<dbReference type="RefSeq" id="WP_242612304.1">
    <property type="nucleotide sequence ID" value="NZ_SHKO01000003.1"/>
</dbReference>
<sequence length="272" mass="30805">MKFIHLTDTHLVADAGVLYGTNPKQRLQQAVTHMLAHQPDAQAVVITGDLTHYGHAQAYVHLRECLAPLTMPVYPILGNHDSRQEFRHHFAHIDTDENGFVQYARDFGSYLALFLDTNEPGVHWGVYCEIRANWLRARLAESSKPVLLFMHHPFFPIGIRSMDALSLLDTAAFFGAIEGFEHRIRQVFFGHIHRPICGTFRGMGYSTLKGTNHQVALDLHGDESCIHGSHEQPQYGVVLLNEAQVLIHAEDFLDCDRRYRLHEMADDTTATA</sequence>
<name>A0A4V2FS28_9BURK</name>
<dbReference type="Pfam" id="PF00149">
    <property type="entry name" value="Metallophos"/>
    <property type="match status" value="1"/>
</dbReference>
<dbReference type="InterPro" id="IPR004843">
    <property type="entry name" value="Calcineurin-like_PHP"/>
</dbReference>
<gene>
    <name evidence="6" type="ORF">EV681_3456</name>
</gene>
<accession>A0A4V2FS28</accession>
<dbReference type="SUPFAM" id="SSF56300">
    <property type="entry name" value="Metallo-dependent phosphatases"/>
    <property type="match status" value="1"/>
</dbReference>
<keyword evidence="3" id="KW-0408">Iron</keyword>